<feature type="domain" description="ATPase AAA-type core" evidence="1">
    <location>
        <begin position="597"/>
        <end position="707"/>
    </location>
</feature>
<evidence type="ECO:0000313" key="2">
    <source>
        <dbReference type="EMBL" id="BAH76943.1"/>
    </source>
</evidence>
<accession>C4XKK3</accession>
<reference evidence="2 3" key="1">
    <citation type="journal article" date="2009" name="Genome Res.">
        <title>Whole genome sequence of Desulfovibrio magneticus strain RS-1 revealed common gene clusters in magnetotactic bacteria.</title>
        <authorList>
            <person name="Nakazawa H."/>
            <person name="Arakaki A."/>
            <person name="Narita-Yamada S."/>
            <person name="Yashiro I."/>
            <person name="Jinno K."/>
            <person name="Aoki N."/>
            <person name="Tsuruyama A."/>
            <person name="Okamura Y."/>
            <person name="Tanikawa S."/>
            <person name="Fujita N."/>
            <person name="Takeyama H."/>
            <person name="Matsunaga T."/>
        </authorList>
    </citation>
    <scope>NUCLEOTIDE SEQUENCE [LARGE SCALE GENOMIC DNA]</scope>
    <source>
        <strain evidence="3">ATCC 700980 / DSM 13731 / RS-1</strain>
    </source>
</reference>
<dbReference type="GO" id="GO:0016887">
    <property type="term" value="F:ATP hydrolysis activity"/>
    <property type="evidence" value="ECO:0007669"/>
    <property type="project" value="InterPro"/>
</dbReference>
<dbReference type="Pfam" id="PF00004">
    <property type="entry name" value="AAA"/>
    <property type="match status" value="1"/>
</dbReference>
<dbReference type="KEGG" id="dma:DMR_34520"/>
<dbReference type="InterPro" id="IPR027417">
    <property type="entry name" value="P-loop_NTPase"/>
</dbReference>
<dbReference type="EMBL" id="AP010904">
    <property type="protein sequence ID" value="BAH76943.1"/>
    <property type="molecule type" value="Genomic_DNA"/>
</dbReference>
<dbReference type="InterPro" id="IPR003959">
    <property type="entry name" value="ATPase_AAA_core"/>
</dbReference>
<name>C4XKK3_SOLM1</name>
<dbReference type="HOGENOM" id="CLU_323597_0_0_7"/>
<gene>
    <name evidence="2" type="ordered locus">DMR_34520</name>
</gene>
<sequence>MIVKTHTAVFRSTVPGRLSKRFDKSPDGGLEKQPGGQLVQGTYQPIAVEGPAAMVDLLGKLQGSDAMCFGTAGGGKRPIYSRDAAPDADALTRTKDRFDWPEGPGVMLLDNDIDPRPGALQFDMDGFRAALLRACPGLGEAPAVFAHSASSFIYDTDTDRCLKGEGGHHAYVFVKDARDIPRAGKVLADRIWLAGLGYCIVGKDGKILDRCLIDTSVWQPSRLCFSAGASCGGGLEQRRPQPAVINPDATPLDTKARLPELSAEEKTEVARLKAEARKEVEAEAAEVRRLYVASRIAEYRARPGAASEEDVPDAVLERQFRRAVEDNELFSDFLLHCQGGDTITVGEVLRDREKWDGARFCHPTEPTYGNDDRIAWADLRPGRPPTIHSFAHGGCVFRLFPYQEIARLQDGGLPAVVEQAERVLARDGETFQRAGLLVRVVGGMAVQLKPSVLRNSLEKLLRFEKWSGTHKRYVAKDCPDEVSRRLIEGHGTWRYVQELHGVVRGPILRPDGTALASAGHDEATGLLITGDDQEWPTIPAKPTRDQVRTALAELLEPFGLYKFASPLDAAACLCLLLTAVQRPILPTAPGFIVEASTPGTGKTKLAQAVGWLGGAAVPASPWADNAEEQRKNLVAALRGAPHTLLFDNIDRPLGGAALAAVLTGSTFEDRLLGASDRVTVPTNTVLIFSANNPEVLDDVNRRLLRIRIEPGCENPHERPFPFDPVARVRERWLALRVAALTVMRGFYAAGAPRQEGKAVGSYEEWDNMIRQCVCWINNDGLCEWGLDDPAKCIEANWAADAGTRRLGTVLKACRVLFGDASFKASDIISPTGSFDSDEAAETGETTADEEAVEAKKALHAVLPEIAADIKGGINTKRLGKWLGRSRGRIVEGLRFESSGVLDGSQVWAVRRAA</sequence>
<dbReference type="GO" id="GO:0005524">
    <property type="term" value="F:ATP binding"/>
    <property type="evidence" value="ECO:0007669"/>
    <property type="project" value="InterPro"/>
</dbReference>
<proteinExistence type="predicted"/>
<dbReference type="eggNOG" id="COG1119">
    <property type="taxonomic scope" value="Bacteria"/>
</dbReference>
<dbReference type="SUPFAM" id="SSF52540">
    <property type="entry name" value="P-loop containing nucleoside triphosphate hydrolases"/>
    <property type="match status" value="1"/>
</dbReference>
<keyword evidence="3" id="KW-1185">Reference proteome</keyword>
<protein>
    <recommendedName>
        <fullName evidence="1">ATPase AAA-type core domain-containing protein</fullName>
    </recommendedName>
</protein>
<evidence type="ECO:0000313" key="3">
    <source>
        <dbReference type="Proteomes" id="UP000009071"/>
    </source>
</evidence>
<dbReference type="Proteomes" id="UP000009071">
    <property type="component" value="Chromosome"/>
</dbReference>
<dbReference type="STRING" id="573370.DMR_34520"/>
<organism evidence="2 3">
    <name type="scientific">Solidesulfovibrio magneticus (strain ATCC 700980 / DSM 13731 / RS-1)</name>
    <name type="common">Desulfovibrio magneticus</name>
    <dbReference type="NCBI Taxonomy" id="573370"/>
    <lineage>
        <taxon>Bacteria</taxon>
        <taxon>Pseudomonadati</taxon>
        <taxon>Thermodesulfobacteriota</taxon>
        <taxon>Desulfovibrionia</taxon>
        <taxon>Desulfovibrionales</taxon>
        <taxon>Desulfovibrionaceae</taxon>
        <taxon>Solidesulfovibrio</taxon>
    </lineage>
</organism>
<evidence type="ECO:0000259" key="1">
    <source>
        <dbReference type="Pfam" id="PF00004"/>
    </source>
</evidence>
<dbReference type="Gene3D" id="3.40.50.300">
    <property type="entry name" value="P-loop containing nucleotide triphosphate hydrolases"/>
    <property type="match status" value="1"/>
</dbReference>
<dbReference type="AlphaFoldDB" id="C4XKK3"/>
<dbReference type="OrthoDB" id="5451268at2"/>
<dbReference type="RefSeq" id="WP_015862091.1">
    <property type="nucleotide sequence ID" value="NC_012796.1"/>
</dbReference>